<dbReference type="EMBL" id="AP024488">
    <property type="protein sequence ID" value="BCS94568.1"/>
    <property type="molecule type" value="Genomic_DNA"/>
</dbReference>
<keyword evidence="2" id="KW-1185">Reference proteome</keyword>
<evidence type="ECO:0008006" key="3">
    <source>
        <dbReference type="Google" id="ProtNLM"/>
    </source>
</evidence>
<accession>A0ABM7PAP9</accession>
<evidence type="ECO:0000313" key="2">
    <source>
        <dbReference type="Proteomes" id="UP001320148"/>
    </source>
</evidence>
<name>A0ABM7PAP9_9BACT</name>
<organism evidence="1 2">
    <name type="scientific">Desulfoluna limicola</name>
    <dbReference type="NCBI Taxonomy" id="2810562"/>
    <lineage>
        <taxon>Bacteria</taxon>
        <taxon>Pseudomonadati</taxon>
        <taxon>Thermodesulfobacteriota</taxon>
        <taxon>Desulfobacteria</taxon>
        <taxon>Desulfobacterales</taxon>
        <taxon>Desulfolunaceae</taxon>
        <taxon>Desulfoluna</taxon>
    </lineage>
</organism>
<proteinExistence type="predicted"/>
<dbReference type="Proteomes" id="UP001320148">
    <property type="component" value="Chromosome"/>
</dbReference>
<protein>
    <recommendedName>
        <fullName evidence="3">Transposase</fullName>
    </recommendedName>
</protein>
<evidence type="ECO:0000313" key="1">
    <source>
        <dbReference type="EMBL" id="BCS94568.1"/>
    </source>
</evidence>
<sequence>MGKDASGGQVEAPGNHKANAQWVSECGSYRVRTRATSKTTQRASQMQAHSVLRFDAWERWFGCKLQTH</sequence>
<gene>
    <name evidence="1" type="ORF">DSLASN_02000</name>
</gene>
<reference evidence="1 2" key="1">
    <citation type="submission" date="2021-02" db="EMBL/GenBank/DDBJ databases">
        <title>Complete genome of Desulfoluna sp. strain ASN36.</title>
        <authorList>
            <person name="Takahashi A."/>
            <person name="Kojima H."/>
            <person name="Fukui M."/>
        </authorList>
    </citation>
    <scope>NUCLEOTIDE SEQUENCE [LARGE SCALE GENOMIC DNA]</scope>
    <source>
        <strain evidence="1 2">ASN36</strain>
    </source>
</reference>